<protein>
    <submittedName>
        <fullName evidence="2">Uncharacterized protein</fullName>
    </submittedName>
</protein>
<accession>A0AAN9TAT9</accession>
<sequence length="178" mass="19737">MSGLSGSLSALTLSPRSETGFLDGSPRVSPNISPHFIRRKNLPAIQQHNIRNQLTVPLEDAPPIPFNDSNAFRITTHHDLKFPNEQVILDRHSSCPSVHSPFINSLSKAHTLPQLSPAPPPHATHDIIPPSYDQLRFTTDYENATIVPDCVETRVISAKRNPYISKPNLVKTSLQDAR</sequence>
<dbReference type="Proteomes" id="UP001367676">
    <property type="component" value="Unassembled WGS sequence"/>
</dbReference>
<dbReference type="AlphaFoldDB" id="A0AAN9TAT9"/>
<name>A0AAN9TAT9_9HEMI</name>
<dbReference type="EMBL" id="JBBCAQ010000034">
    <property type="protein sequence ID" value="KAK7580380.1"/>
    <property type="molecule type" value="Genomic_DNA"/>
</dbReference>
<evidence type="ECO:0000313" key="2">
    <source>
        <dbReference type="EMBL" id="KAK7580380.1"/>
    </source>
</evidence>
<feature type="region of interest" description="Disordered" evidence="1">
    <location>
        <begin position="15"/>
        <end position="34"/>
    </location>
</feature>
<keyword evidence="3" id="KW-1185">Reference proteome</keyword>
<evidence type="ECO:0000313" key="3">
    <source>
        <dbReference type="Proteomes" id="UP001367676"/>
    </source>
</evidence>
<reference evidence="2 3" key="1">
    <citation type="submission" date="2024-03" db="EMBL/GenBank/DDBJ databases">
        <title>Adaptation during the transition from Ophiocordyceps entomopathogen to insect associate is accompanied by gene loss and intensified selection.</title>
        <authorList>
            <person name="Ward C.M."/>
            <person name="Onetto C.A."/>
            <person name="Borneman A.R."/>
        </authorList>
    </citation>
    <scope>NUCLEOTIDE SEQUENCE [LARGE SCALE GENOMIC DNA]</scope>
    <source>
        <strain evidence="2">AWRI1</strain>
        <tissue evidence="2">Single Adult Female</tissue>
    </source>
</reference>
<evidence type="ECO:0000256" key="1">
    <source>
        <dbReference type="SAM" id="MobiDB-lite"/>
    </source>
</evidence>
<comment type="caution">
    <text evidence="2">The sequence shown here is derived from an EMBL/GenBank/DDBJ whole genome shotgun (WGS) entry which is preliminary data.</text>
</comment>
<organism evidence="2 3">
    <name type="scientific">Parthenolecanium corni</name>
    <dbReference type="NCBI Taxonomy" id="536013"/>
    <lineage>
        <taxon>Eukaryota</taxon>
        <taxon>Metazoa</taxon>
        <taxon>Ecdysozoa</taxon>
        <taxon>Arthropoda</taxon>
        <taxon>Hexapoda</taxon>
        <taxon>Insecta</taxon>
        <taxon>Pterygota</taxon>
        <taxon>Neoptera</taxon>
        <taxon>Paraneoptera</taxon>
        <taxon>Hemiptera</taxon>
        <taxon>Sternorrhyncha</taxon>
        <taxon>Coccoidea</taxon>
        <taxon>Coccidae</taxon>
        <taxon>Parthenolecanium</taxon>
    </lineage>
</organism>
<proteinExistence type="predicted"/>
<gene>
    <name evidence="2" type="ORF">V9T40_001009</name>
</gene>